<dbReference type="SUPFAM" id="SSF75217">
    <property type="entry name" value="alpha/beta knot"/>
    <property type="match status" value="1"/>
</dbReference>
<dbReference type="InterPro" id="IPR029028">
    <property type="entry name" value="Alpha/beta_knot_MTases"/>
</dbReference>
<dbReference type="PIRSF" id="PIRSF029256">
    <property type="entry name" value="SpoU_TrmH_prd"/>
    <property type="match status" value="1"/>
</dbReference>
<reference evidence="9 10" key="1">
    <citation type="submission" date="2020-08" db="EMBL/GenBank/DDBJ databases">
        <authorList>
            <person name="Liu C."/>
            <person name="Sun Q."/>
        </authorList>
    </citation>
    <scope>NUCLEOTIDE SEQUENCE [LARGE SCALE GENOMIC DNA]</scope>
    <source>
        <strain evidence="9 10">NSJ-8</strain>
    </source>
</reference>
<keyword evidence="5 6" id="KW-0819">tRNA processing</keyword>
<comment type="catalytic activity">
    <reaction evidence="6">
        <text>5-carboxymethylaminomethyluridine(34) in tRNA(Leu) + S-adenosyl-L-methionine = 5-carboxymethylaminomethyl-2'-O-methyluridine(34) in tRNA(Leu) + S-adenosyl-L-homocysteine + H(+)</text>
        <dbReference type="Rhea" id="RHEA:43088"/>
        <dbReference type="Rhea" id="RHEA-COMP:10333"/>
        <dbReference type="Rhea" id="RHEA-COMP:10334"/>
        <dbReference type="ChEBI" id="CHEBI:15378"/>
        <dbReference type="ChEBI" id="CHEBI:57856"/>
        <dbReference type="ChEBI" id="CHEBI:59789"/>
        <dbReference type="ChEBI" id="CHEBI:74508"/>
        <dbReference type="ChEBI" id="CHEBI:74511"/>
        <dbReference type="EC" id="2.1.1.207"/>
    </reaction>
</comment>
<comment type="function">
    <text evidence="6">Could methylate the ribose at the nucleotide 34 wobble position in tRNA.</text>
</comment>
<name>A0A7G9FVT2_9FIRM</name>
<dbReference type="Pfam" id="PF00588">
    <property type="entry name" value="SpoU_methylase"/>
    <property type="match status" value="1"/>
</dbReference>
<accession>A0A7G9FVT2</accession>
<keyword evidence="10" id="KW-1185">Reference proteome</keyword>
<dbReference type="RefSeq" id="WP_249326310.1">
    <property type="nucleotide sequence ID" value="NZ_CP060633.1"/>
</dbReference>
<evidence type="ECO:0000256" key="5">
    <source>
        <dbReference type="ARBA" id="ARBA00022694"/>
    </source>
</evidence>
<evidence type="ECO:0000256" key="7">
    <source>
        <dbReference type="PIRSR" id="PIRSR029256-1"/>
    </source>
</evidence>
<comment type="catalytic activity">
    <reaction evidence="6">
        <text>cytidine(34) in tRNA + S-adenosyl-L-methionine = 2'-O-methylcytidine(34) in tRNA + S-adenosyl-L-homocysteine + H(+)</text>
        <dbReference type="Rhea" id="RHEA:43084"/>
        <dbReference type="Rhea" id="RHEA-COMP:10331"/>
        <dbReference type="Rhea" id="RHEA-COMP:10332"/>
        <dbReference type="ChEBI" id="CHEBI:15378"/>
        <dbReference type="ChEBI" id="CHEBI:57856"/>
        <dbReference type="ChEBI" id="CHEBI:59789"/>
        <dbReference type="ChEBI" id="CHEBI:74495"/>
        <dbReference type="ChEBI" id="CHEBI:82748"/>
        <dbReference type="EC" id="2.1.1.207"/>
    </reaction>
</comment>
<evidence type="ECO:0000256" key="6">
    <source>
        <dbReference type="HAMAP-Rule" id="MF_01885"/>
    </source>
</evidence>
<evidence type="ECO:0000256" key="3">
    <source>
        <dbReference type="ARBA" id="ARBA00022679"/>
    </source>
</evidence>
<comment type="subcellular location">
    <subcellularLocation>
        <location evidence="6">Cytoplasm</location>
    </subcellularLocation>
</comment>
<evidence type="ECO:0000256" key="1">
    <source>
        <dbReference type="ARBA" id="ARBA00022490"/>
    </source>
</evidence>
<dbReference type="InterPro" id="IPR001537">
    <property type="entry name" value="SpoU_MeTrfase"/>
</dbReference>
<gene>
    <name evidence="9" type="ORF">H9Q77_00260</name>
</gene>
<dbReference type="Proteomes" id="UP000515981">
    <property type="component" value="Chromosome"/>
</dbReference>
<feature type="binding site" evidence="6 7">
    <location>
        <position position="128"/>
    </location>
    <ligand>
        <name>S-adenosyl-L-methionine</name>
        <dbReference type="ChEBI" id="CHEBI:59789"/>
    </ligand>
</feature>
<keyword evidence="3 6" id="KW-0808">Transferase</keyword>
<dbReference type="HAMAP" id="MF_01885">
    <property type="entry name" value="tRNA_methyltr_TrmL"/>
    <property type="match status" value="1"/>
</dbReference>
<sequence>MHIILHQPEIPANTGNIGRTCVATGTSLHLIEPLGFRLNEKEIKRAGMDYWQHLDITRYMNFQEFREMHPGAKIWMATTKAHQTYTDVKFGPDDYIMFGKESAGIPEEILVEHEETCIRIPMLPEIRSLNLSNSVAIVLYEALRQQGFESMQRDGELHRLHWKDQDEQKDQQ</sequence>
<organism evidence="9 10">
    <name type="scientific">Simiaoa sunii</name>
    <dbReference type="NCBI Taxonomy" id="2763672"/>
    <lineage>
        <taxon>Bacteria</taxon>
        <taxon>Bacillati</taxon>
        <taxon>Bacillota</taxon>
        <taxon>Clostridia</taxon>
        <taxon>Lachnospirales</taxon>
        <taxon>Lachnospiraceae</taxon>
        <taxon>Simiaoa</taxon>
    </lineage>
</organism>
<dbReference type="GO" id="GO:0003723">
    <property type="term" value="F:RNA binding"/>
    <property type="evidence" value="ECO:0007669"/>
    <property type="project" value="InterPro"/>
</dbReference>
<dbReference type="InterPro" id="IPR016914">
    <property type="entry name" value="TrmL"/>
</dbReference>
<dbReference type="GO" id="GO:0005737">
    <property type="term" value="C:cytoplasm"/>
    <property type="evidence" value="ECO:0007669"/>
    <property type="project" value="UniProtKB-SubCell"/>
</dbReference>
<comment type="caution">
    <text evidence="6">Lacks conserved residue(s) required for the propagation of feature annotation.</text>
</comment>
<dbReference type="AlphaFoldDB" id="A0A7G9FVT2"/>
<keyword evidence="2 6" id="KW-0489">Methyltransferase</keyword>
<dbReference type="PANTHER" id="PTHR42971">
    <property type="entry name" value="TRNA (CYTIDINE(34)-2'-O)-METHYLTRANSFERASE"/>
    <property type="match status" value="1"/>
</dbReference>
<dbReference type="GO" id="GO:0008757">
    <property type="term" value="F:S-adenosylmethionine-dependent methyltransferase activity"/>
    <property type="evidence" value="ECO:0007669"/>
    <property type="project" value="UniProtKB-UniRule"/>
</dbReference>
<dbReference type="PANTHER" id="PTHR42971:SF1">
    <property type="entry name" value="TRNA (CYTIDINE(34)-2'-O)-METHYLTRANSFERASE"/>
    <property type="match status" value="1"/>
</dbReference>
<keyword evidence="4 6" id="KW-0949">S-adenosyl-L-methionine</keyword>
<dbReference type="EMBL" id="CP060633">
    <property type="protein sequence ID" value="QNM02664.1"/>
    <property type="molecule type" value="Genomic_DNA"/>
</dbReference>
<keyword evidence="1 6" id="KW-0963">Cytoplasm</keyword>
<evidence type="ECO:0000256" key="4">
    <source>
        <dbReference type="ARBA" id="ARBA00022691"/>
    </source>
</evidence>
<dbReference type="EC" id="2.1.1.207" evidence="6"/>
<dbReference type="Gene3D" id="3.40.1280.10">
    <property type="match status" value="1"/>
</dbReference>
<evidence type="ECO:0000259" key="8">
    <source>
        <dbReference type="Pfam" id="PF00588"/>
    </source>
</evidence>
<proteinExistence type="inferred from homology"/>
<dbReference type="FunFam" id="3.40.1280.10:FF:000002">
    <property type="entry name" value="Peptidylprolyl isomerase"/>
    <property type="match status" value="1"/>
</dbReference>
<feature type="binding site" evidence="6 7">
    <location>
        <position position="99"/>
    </location>
    <ligand>
        <name>S-adenosyl-L-methionine</name>
        <dbReference type="ChEBI" id="CHEBI:59789"/>
    </ligand>
</feature>
<dbReference type="GO" id="GO:0002130">
    <property type="term" value="P:wobble position ribose methylation"/>
    <property type="evidence" value="ECO:0007669"/>
    <property type="project" value="TreeGrafter"/>
</dbReference>
<evidence type="ECO:0000313" key="9">
    <source>
        <dbReference type="EMBL" id="QNM02664.1"/>
    </source>
</evidence>
<dbReference type="KEGG" id="ssun:H9Q77_00260"/>
<dbReference type="CDD" id="cd18094">
    <property type="entry name" value="SpoU-like_TrmL"/>
    <property type="match status" value="1"/>
</dbReference>
<dbReference type="GO" id="GO:0042802">
    <property type="term" value="F:identical protein binding"/>
    <property type="evidence" value="ECO:0007669"/>
    <property type="project" value="UniProtKB-ARBA"/>
</dbReference>
<comment type="similarity">
    <text evidence="6">Belongs to the class IV-like SAM-binding methyltransferase superfamily. RNA methyltransferase TrmH family. TrmL subfamily.</text>
</comment>
<evidence type="ECO:0000313" key="10">
    <source>
        <dbReference type="Proteomes" id="UP000515981"/>
    </source>
</evidence>
<protein>
    <recommendedName>
        <fullName evidence="6">Putative tRNA (cytidine(34)-2'-O)-methyltransferase</fullName>
        <ecNumber evidence="6">2.1.1.207</ecNumber>
    </recommendedName>
    <alternativeName>
        <fullName evidence="6">tRNA (cytidine/uridine-2'-O-)-methyltransferase</fullName>
    </alternativeName>
</protein>
<feature type="domain" description="tRNA/rRNA methyltransferase SpoU type" evidence="8">
    <location>
        <begin position="2"/>
        <end position="140"/>
    </location>
</feature>
<dbReference type="GO" id="GO:0008175">
    <property type="term" value="F:tRNA methyltransferase activity"/>
    <property type="evidence" value="ECO:0007669"/>
    <property type="project" value="UniProtKB-UniRule"/>
</dbReference>
<dbReference type="InterPro" id="IPR029026">
    <property type="entry name" value="tRNA_m1G_MTases_N"/>
</dbReference>
<evidence type="ECO:0000256" key="2">
    <source>
        <dbReference type="ARBA" id="ARBA00022603"/>
    </source>
</evidence>
<feature type="binding site" evidence="6 7">
    <location>
        <position position="120"/>
    </location>
    <ligand>
        <name>S-adenosyl-L-methionine</name>
        <dbReference type="ChEBI" id="CHEBI:59789"/>
    </ligand>
</feature>